<dbReference type="GO" id="GO:0005509">
    <property type="term" value="F:calcium ion binding"/>
    <property type="evidence" value="ECO:0007669"/>
    <property type="project" value="TreeGrafter"/>
</dbReference>
<dbReference type="GO" id="GO:0031210">
    <property type="term" value="F:phosphatidylcholine binding"/>
    <property type="evidence" value="ECO:0007669"/>
    <property type="project" value="TreeGrafter"/>
</dbReference>
<dbReference type="Proteomes" id="UP000556761">
    <property type="component" value="Unassembled WGS sequence"/>
</dbReference>
<evidence type="ECO:0000256" key="1">
    <source>
        <dbReference type="SAM" id="MobiDB-lite"/>
    </source>
</evidence>
<dbReference type="GO" id="GO:0005789">
    <property type="term" value="C:endoplasmic reticulum membrane"/>
    <property type="evidence" value="ECO:0007669"/>
    <property type="project" value="TreeGrafter"/>
</dbReference>
<feature type="compositionally biased region" description="Basic and acidic residues" evidence="1">
    <location>
        <begin position="98"/>
        <end position="107"/>
    </location>
</feature>
<gene>
    <name evidence="2" type="primary">Esyt2</name>
    <name evidence="2" type="ORF">THACHL_R11809</name>
</gene>
<dbReference type="Gene3D" id="2.60.40.150">
    <property type="entry name" value="C2 domain"/>
    <property type="match status" value="1"/>
</dbReference>
<reference evidence="2 3" key="1">
    <citation type="submission" date="2019-09" db="EMBL/GenBank/DDBJ databases">
        <title>Bird 10,000 Genomes (B10K) Project - Family phase.</title>
        <authorList>
            <person name="Zhang G."/>
        </authorList>
    </citation>
    <scope>NUCLEOTIDE SEQUENCE [LARGE SCALE GENOMIC DNA]</scope>
    <source>
        <strain evidence="2">B10K-DU-029-24</strain>
        <tissue evidence="2">Muscle</tissue>
    </source>
</reference>
<accession>A0A7L3JAL0</accession>
<dbReference type="GO" id="GO:0005544">
    <property type="term" value="F:calcium-dependent phospholipid binding"/>
    <property type="evidence" value="ECO:0007669"/>
    <property type="project" value="TreeGrafter"/>
</dbReference>
<sequence>LQVRDEQHQCSLGNFKLPLSQLLESEDLTMHQRFHLSNSGPNSTINMKIALRVLSLEKQARSPDHQHSDARKSSFKPQVPVSPPPDSNKPVPASPVTDSDKKTDTAEKSQPPNASPQWPTDLSRSSSSLHASNFSYSPSHLSVKEPTPSI</sequence>
<protein>
    <submittedName>
        <fullName evidence="2">ESYT2 protein</fullName>
    </submittedName>
</protein>
<feature type="non-terminal residue" evidence="2">
    <location>
        <position position="1"/>
    </location>
</feature>
<feature type="compositionally biased region" description="Polar residues" evidence="1">
    <location>
        <begin position="108"/>
        <end position="122"/>
    </location>
</feature>
<dbReference type="InterPro" id="IPR051634">
    <property type="entry name" value="Extended_Synaptotagmin"/>
</dbReference>
<keyword evidence="3" id="KW-1185">Reference proteome</keyword>
<dbReference type="GO" id="GO:0008429">
    <property type="term" value="F:phosphatidylethanolamine binding"/>
    <property type="evidence" value="ECO:0007669"/>
    <property type="project" value="TreeGrafter"/>
</dbReference>
<dbReference type="AlphaFoldDB" id="A0A7L3JAL0"/>
<feature type="region of interest" description="Disordered" evidence="1">
    <location>
        <begin position="56"/>
        <end position="150"/>
    </location>
</feature>
<dbReference type="PANTHER" id="PTHR45761">
    <property type="entry name" value="EXTENDED SYNAPTOTAGMIN-LIKE PROTEIN 2, ISOFORM C"/>
    <property type="match status" value="1"/>
</dbReference>
<dbReference type="GO" id="GO:0035091">
    <property type="term" value="F:phosphatidylinositol binding"/>
    <property type="evidence" value="ECO:0007669"/>
    <property type="project" value="TreeGrafter"/>
</dbReference>
<feature type="compositionally biased region" description="Low complexity" evidence="1">
    <location>
        <begin position="123"/>
        <end position="137"/>
    </location>
</feature>
<feature type="non-terminal residue" evidence="2">
    <location>
        <position position="150"/>
    </location>
</feature>
<evidence type="ECO:0000313" key="3">
    <source>
        <dbReference type="Proteomes" id="UP000556761"/>
    </source>
</evidence>
<evidence type="ECO:0000313" key="2">
    <source>
        <dbReference type="EMBL" id="NXU25871.1"/>
    </source>
</evidence>
<dbReference type="InterPro" id="IPR035892">
    <property type="entry name" value="C2_domain_sf"/>
</dbReference>
<organism evidence="2 3">
    <name type="scientific">Thalassarche chlororhynchos</name>
    <name type="common">Atlantic yellow-nosed albatross</name>
    <name type="synonym">Diomedea chlororhynchos</name>
    <dbReference type="NCBI Taxonomy" id="54017"/>
    <lineage>
        <taxon>Eukaryota</taxon>
        <taxon>Metazoa</taxon>
        <taxon>Chordata</taxon>
        <taxon>Craniata</taxon>
        <taxon>Vertebrata</taxon>
        <taxon>Euteleostomi</taxon>
        <taxon>Archelosauria</taxon>
        <taxon>Archosauria</taxon>
        <taxon>Dinosauria</taxon>
        <taxon>Saurischia</taxon>
        <taxon>Theropoda</taxon>
        <taxon>Coelurosauria</taxon>
        <taxon>Aves</taxon>
        <taxon>Neognathae</taxon>
        <taxon>Neoaves</taxon>
        <taxon>Aequornithes</taxon>
        <taxon>Procellariiformes</taxon>
        <taxon>Diomedeidae</taxon>
        <taxon>Thalassarche</taxon>
    </lineage>
</organism>
<dbReference type="EMBL" id="VZTW01023023">
    <property type="protein sequence ID" value="NXU25871.1"/>
    <property type="molecule type" value="Genomic_DNA"/>
</dbReference>
<proteinExistence type="predicted"/>
<dbReference type="PANTHER" id="PTHR45761:SF2">
    <property type="entry name" value="EXTENDED SYNAPTOTAGMIN-2"/>
    <property type="match status" value="1"/>
</dbReference>
<comment type="caution">
    <text evidence="2">The sequence shown here is derived from an EMBL/GenBank/DDBJ whole genome shotgun (WGS) entry which is preliminary data.</text>
</comment>
<feature type="compositionally biased region" description="Basic and acidic residues" evidence="1">
    <location>
        <begin position="58"/>
        <end position="72"/>
    </location>
</feature>
<name>A0A7L3JAL0_THACH</name>
<dbReference type="OrthoDB" id="1029639at2759"/>